<reference evidence="2 3" key="1">
    <citation type="journal article" date="2017" name="Genome Announc.">
        <title>Draft Genome Sequence of Romboutsia maritimum sp. nov. Strain CCRI-22766(T), Isolated from Coastal Estuarine Mud.</title>
        <authorList>
            <person name="Maheux A.F."/>
            <person name="Boudreau D.K."/>
            <person name="Berube E."/>
            <person name="Boissinot M."/>
            <person name="Raymond F."/>
            <person name="Brodeur S."/>
            <person name="Corbeil J."/>
            <person name="Brightwell G."/>
            <person name="Broda D."/>
            <person name="Omar R.F."/>
            <person name="Bergeron M.G."/>
        </authorList>
    </citation>
    <scope>NUCLEOTIDE SEQUENCE [LARGE SCALE GENOMIC DNA]</scope>
    <source>
        <strain evidence="2 3">CCRI-22766</strain>
    </source>
</reference>
<accession>A0A371IRT9</accession>
<sequence length="229" mass="26810">MNFKFNKSHKKFSLISISILMIAYLILFTGCDNNKTEIRNNHNKSMSEIIKEIREDECNSSFTEIIYASKDKVILCGAVGLIAYDINDEKIYRALDLKSIDMNYMQGSKYTIFSISDDSNKILMYNSSNEKLRYLYDIENDKLEKTNIEDLSDPYLNVGEIDTETYDKFSKKYTDADIQFDCTFCNIDKDNICYLIHPNKCKYYKKISPLQLVVLNKNTNTEKIYDIFK</sequence>
<dbReference type="OrthoDB" id="1908027at2"/>
<evidence type="ECO:0000256" key="1">
    <source>
        <dbReference type="SAM" id="Phobius"/>
    </source>
</evidence>
<keyword evidence="1" id="KW-1133">Transmembrane helix</keyword>
<evidence type="ECO:0000313" key="3">
    <source>
        <dbReference type="Proteomes" id="UP000243494"/>
    </source>
</evidence>
<dbReference type="Proteomes" id="UP000243494">
    <property type="component" value="Unassembled WGS sequence"/>
</dbReference>
<keyword evidence="1" id="KW-0812">Transmembrane</keyword>
<keyword evidence="1" id="KW-0472">Membrane</keyword>
<dbReference type="EMBL" id="NOJZ02000017">
    <property type="protein sequence ID" value="RDY23183.1"/>
    <property type="molecule type" value="Genomic_DNA"/>
</dbReference>
<evidence type="ECO:0008006" key="4">
    <source>
        <dbReference type="Google" id="ProtNLM"/>
    </source>
</evidence>
<keyword evidence="3" id="KW-1185">Reference proteome</keyword>
<dbReference type="PROSITE" id="PS51257">
    <property type="entry name" value="PROKAR_LIPOPROTEIN"/>
    <property type="match status" value="1"/>
</dbReference>
<dbReference type="AlphaFoldDB" id="A0A371IRT9"/>
<gene>
    <name evidence="2" type="ORF">CHF27_009545</name>
</gene>
<organism evidence="2 3">
    <name type="scientific">Romboutsia maritimum</name>
    <dbReference type="NCBI Taxonomy" id="2020948"/>
    <lineage>
        <taxon>Bacteria</taxon>
        <taxon>Bacillati</taxon>
        <taxon>Bacillota</taxon>
        <taxon>Clostridia</taxon>
        <taxon>Peptostreptococcales</taxon>
        <taxon>Peptostreptococcaceae</taxon>
        <taxon>Romboutsia</taxon>
    </lineage>
</organism>
<comment type="caution">
    <text evidence="2">The sequence shown here is derived from an EMBL/GenBank/DDBJ whole genome shotgun (WGS) entry which is preliminary data.</text>
</comment>
<feature type="transmembrane region" description="Helical" evidence="1">
    <location>
        <begin position="12"/>
        <end position="30"/>
    </location>
</feature>
<dbReference type="RefSeq" id="WP_095404518.1">
    <property type="nucleotide sequence ID" value="NZ_NOJZ02000017.1"/>
</dbReference>
<evidence type="ECO:0000313" key="2">
    <source>
        <dbReference type="EMBL" id="RDY23183.1"/>
    </source>
</evidence>
<protein>
    <recommendedName>
        <fullName evidence="4">Lipoprotein</fullName>
    </recommendedName>
</protein>
<name>A0A371IRT9_9FIRM</name>
<proteinExistence type="predicted"/>